<dbReference type="EMBL" id="JAANIB010005526">
    <property type="protein sequence ID" value="KAG5331689.1"/>
    <property type="molecule type" value="Genomic_DNA"/>
</dbReference>
<accession>A0A836FDL6</accession>
<dbReference type="InterPro" id="IPR036397">
    <property type="entry name" value="RNaseH_sf"/>
</dbReference>
<dbReference type="InterPro" id="IPR052709">
    <property type="entry name" value="Transposase-MT_Hybrid"/>
</dbReference>
<comment type="caution">
    <text evidence="1">The sequence shown here is derived from an EMBL/GenBank/DDBJ whole genome shotgun (WGS) entry which is preliminary data.</text>
</comment>
<name>A0A836FDL6_9HYME</name>
<feature type="non-terminal residue" evidence="1">
    <location>
        <position position="123"/>
    </location>
</feature>
<feature type="non-terminal residue" evidence="1">
    <location>
        <position position="1"/>
    </location>
</feature>
<dbReference type="Gene3D" id="3.30.420.10">
    <property type="entry name" value="Ribonuclease H-like superfamily/Ribonuclease H"/>
    <property type="match status" value="1"/>
</dbReference>
<dbReference type="PANTHER" id="PTHR46060">
    <property type="entry name" value="MARINER MOS1 TRANSPOSASE-LIKE PROTEIN"/>
    <property type="match status" value="1"/>
</dbReference>
<dbReference type="OrthoDB" id="6118231at2759"/>
<keyword evidence="2" id="KW-1185">Reference proteome</keyword>
<organism evidence="1 2">
    <name type="scientific">Acromyrmex heyeri</name>
    <dbReference type="NCBI Taxonomy" id="230685"/>
    <lineage>
        <taxon>Eukaryota</taxon>
        <taxon>Metazoa</taxon>
        <taxon>Ecdysozoa</taxon>
        <taxon>Arthropoda</taxon>
        <taxon>Hexapoda</taxon>
        <taxon>Insecta</taxon>
        <taxon>Pterygota</taxon>
        <taxon>Neoptera</taxon>
        <taxon>Endopterygota</taxon>
        <taxon>Hymenoptera</taxon>
        <taxon>Apocrita</taxon>
        <taxon>Aculeata</taxon>
        <taxon>Formicoidea</taxon>
        <taxon>Formicidae</taxon>
        <taxon>Myrmicinae</taxon>
        <taxon>Acromyrmex</taxon>
    </lineage>
</organism>
<proteinExistence type="predicted"/>
<gene>
    <name evidence="1" type="primary">Gvqw3_54</name>
    <name evidence="1" type="ORF">G6Z77_0010514</name>
</gene>
<evidence type="ECO:0000313" key="1">
    <source>
        <dbReference type="EMBL" id="KAG5331689.1"/>
    </source>
</evidence>
<dbReference type="Proteomes" id="UP000670152">
    <property type="component" value="Unassembled WGS sequence"/>
</dbReference>
<dbReference type="GO" id="GO:0003676">
    <property type="term" value="F:nucleic acid binding"/>
    <property type="evidence" value="ECO:0007669"/>
    <property type="project" value="InterPro"/>
</dbReference>
<evidence type="ECO:0000313" key="2">
    <source>
        <dbReference type="Proteomes" id="UP000670152"/>
    </source>
</evidence>
<reference evidence="1 2" key="1">
    <citation type="submission" date="2020-02" db="EMBL/GenBank/DDBJ databases">
        <title>Relaxed selection underlies rapid genomic changes in the transitions from sociality to social parasitism in ants.</title>
        <authorList>
            <person name="Bi X."/>
        </authorList>
    </citation>
    <scope>NUCLEOTIDE SEQUENCE [LARGE SCALE GENOMIC DNA]</scope>
    <source>
        <strain evidence="1">BGI-DK2014b</strain>
        <tissue evidence="1">Whole body</tissue>
    </source>
</reference>
<protein>
    <submittedName>
        <fullName evidence="1">GVQW3 protein</fullName>
    </submittedName>
</protein>
<dbReference type="PANTHER" id="PTHR46060:SF1">
    <property type="entry name" value="MARINER MOS1 TRANSPOSASE-LIKE PROTEIN"/>
    <property type="match status" value="1"/>
</dbReference>
<sequence>RIHDLMKKDYRITTRMIAEKLGISNDSVQTILKEDLNMRKLCTKIVPKVLTDEQKQRCTVAMTEAPWSRSTINMFQKINLLMQNFYVEVLKTILDHPPYSSDLAPCDFYLFPKEKISCGMNIL</sequence>
<dbReference type="AlphaFoldDB" id="A0A836FDL6"/>